<proteinExistence type="predicted"/>
<reference evidence="2 3" key="1">
    <citation type="submission" date="2021-05" db="EMBL/GenBank/DDBJ databases">
        <title>Shewanella sp. JM162201.</title>
        <authorList>
            <person name="Xu S."/>
            <person name="Li A."/>
        </authorList>
    </citation>
    <scope>NUCLEOTIDE SEQUENCE [LARGE SCALE GENOMIC DNA]</scope>
    <source>
        <strain evidence="2 3">JM162201</strain>
    </source>
</reference>
<name>A0ABS5V3S0_9GAMM</name>
<accession>A0ABS5V3S0</accession>
<evidence type="ECO:0000256" key="1">
    <source>
        <dbReference type="SAM" id="Phobius"/>
    </source>
</evidence>
<protein>
    <submittedName>
        <fullName evidence="2">Uncharacterized protein</fullName>
    </submittedName>
</protein>
<dbReference type="Proteomes" id="UP001195903">
    <property type="component" value="Unassembled WGS sequence"/>
</dbReference>
<keyword evidence="1" id="KW-1133">Transmembrane helix</keyword>
<gene>
    <name evidence="2" type="ORF">KJI95_11295</name>
</gene>
<keyword evidence="1" id="KW-0472">Membrane</keyword>
<dbReference type="RefSeq" id="WP_214507314.1">
    <property type="nucleotide sequence ID" value="NZ_JAHEPS010000004.1"/>
</dbReference>
<dbReference type="EMBL" id="JAHEPS010000004">
    <property type="protein sequence ID" value="MBT1445105.1"/>
    <property type="molecule type" value="Genomic_DNA"/>
</dbReference>
<comment type="caution">
    <text evidence="2">The sequence shown here is derived from an EMBL/GenBank/DDBJ whole genome shotgun (WGS) entry which is preliminary data.</text>
</comment>
<evidence type="ECO:0000313" key="2">
    <source>
        <dbReference type="EMBL" id="MBT1445105.1"/>
    </source>
</evidence>
<feature type="transmembrane region" description="Helical" evidence="1">
    <location>
        <begin position="51"/>
        <end position="84"/>
    </location>
</feature>
<keyword evidence="3" id="KW-1185">Reference proteome</keyword>
<evidence type="ECO:0000313" key="3">
    <source>
        <dbReference type="Proteomes" id="UP001195903"/>
    </source>
</evidence>
<sequence length="92" mass="10278">MDINPLAALFVLGSVWRQTRHAVMVSGINGSFVNISGNCLWRLTKPFARPISYFVLLCLFPTSFLLLLSCYWRAMLAAIFGLLLRSALLSGR</sequence>
<organism evidence="2 3">
    <name type="scientific">Shewanella jiangmenensis</name>
    <dbReference type="NCBI Taxonomy" id="2837387"/>
    <lineage>
        <taxon>Bacteria</taxon>
        <taxon>Pseudomonadati</taxon>
        <taxon>Pseudomonadota</taxon>
        <taxon>Gammaproteobacteria</taxon>
        <taxon>Alteromonadales</taxon>
        <taxon>Shewanellaceae</taxon>
        <taxon>Shewanella</taxon>
    </lineage>
</organism>
<keyword evidence="1" id="KW-0812">Transmembrane</keyword>